<feature type="region of interest" description="Disordered" evidence="1">
    <location>
        <begin position="116"/>
        <end position="189"/>
    </location>
</feature>
<dbReference type="InterPro" id="IPR015655">
    <property type="entry name" value="PP2C"/>
</dbReference>
<feature type="region of interest" description="Disordered" evidence="1">
    <location>
        <begin position="62"/>
        <end position="87"/>
    </location>
</feature>
<gene>
    <name evidence="3" type="ORF">CDEB00056_LOCUS2601</name>
    <name evidence="4" type="ORF">CDEB00056_LOCUS2602</name>
</gene>
<dbReference type="EMBL" id="HBIO01003780">
    <property type="protein sequence ID" value="CAE0457761.1"/>
    <property type="molecule type" value="Transcribed_RNA"/>
</dbReference>
<feature type="compositionally biased region" description="Basic and acidic residues" evidence="1">
    <location>
        <begin position="136"/>
        <end position="147"/>
    </location>
</feature>
<dbReference type="InterPro" id="IPR036457">
    <property type="entry name" value="PPM-type-like_dom_sf"/>
</dbReference>
<dbReference type="PANTHER" id="PTHR47992">
    <property type="entry name" value="PROTEIN PHOSPHATASE"/>
    <property type="match status" value="1"/>
</dbReference>
<dbReference type="SMART" id="SM00332">
    <property type="entry name" value="PP2Cc"/>
    <property type="match status" value="1"/>
</dbReference>
<dbReference type="EMBL" id="HBIO01003779">
    <property type="protein sequence ID" value="CAE0457760.1"/>
    <property type="molecule type" value="Transcribed_RNA"/>
</dbReference>
<dbReference type="Pfam" id="PF00481">
    <property type="entry name" value="PP2C"/>
    <property type="match status" value="1"/>
</dbReference>
<dbReference type="InterPro" id="IPR001932">
    <property type="entry name" value="PPM-type_phosphatase-like_dom"/>
</dbReference>
<evidence type="ECO:0000313" key="4">
    <source>
        <dbReference type="EMBL" id="CAE0457761.1"/>
    </source>
</evidence>
<name>A0A6S8RWV0_9STRA</name>
<accession>A0A6S8RWV0</accession>
<dbReference type="SUPFAM" id="SSF81606">
    <property type="entry name" value="PP2C-like"/>
    <property type="match status" value="1"/>
</dbReference>
<sequence length="574" mass="62796">MNDNASSVGRADARSTICYDDDSGNEQDVDRDSPSSANAKERSHTFRQRRLTCTMQHLKDATLGIEDPDASDSGSDNNDENDDERGICDLNIDSETTSSQVKMNETLDICISDKRKLTPGKEGDSIGEASKKQRTIAKETADKDSRDNGNNGSVCDRGVHISPSSKIQPQRKHGSTVLHASAPPKPSCPMRKANLLYHYPPRDTDLHGKAIMLTEDSGAASEFAAVGTRDCTKAGCLPPDPLEPEWKKSHQFHHSMKDGSLPFPRHVVGTYSCHGIEPVYTESDTGDYPNGQTLTAIAKINQDRGGVTVYTDYSRTALFGAYDGHGEGGELVSQYALHEIPKRLEQHEAFKNGDYDNAFSDVFVSVNKDLGDEKDIEPLYSGCTACVALVKENIVYFSNAGDSRAVLASRKQIDAHGDSLEYEVFDLTIDQNPDSPGEQERILQMGGFVSPPPEEGLSARVWLDAGFSQIGLAMARSLGDHAVKPIGVVAEPVVTKHELRDQDEFMIIATDGVWEFLSSQEAVDIVSKDLNSPEGSSLACQHLIEAAAAKWHQHEGDYRDDITAIVIKIKELWI</sequence>
<evidence type="ECO:0000259" key="2">
    <source>
        <dbReference type="PROSITE" id="PS51746"/>
    </source>
</evidence>
<feature type="region of interest" description="Disordered" evidence="1">
    <location>
        <begin position="1"/>
        <end position="49"/>
    </location>
</feature>
<dbReference type="GO" id="GO:0004722">
    <property type="term" value="F:protein serine/threonine phosphatase activity"/>
    <property type="evidence" value="ECO:0007669"/>
    <property type="project" value="InterPro"/>
</dbReference>
<proteinExistence type="predicted"/>
<evidence type="ECO:0000256" key="1">
    <source>
        <dbReference type="SAM" id="MobiDB-lite"/>
    </source>
</evidence>
<feature type="domain" description="PPM-type phosphatase" evidence="2">
    <location>
        <begin position="278"/>
        <end position="569"/>
    </location>
</feature>
<dbReference type="PROSITE" id="PS51746">
    <property type="entry name" value="PPM_2"/>
    <property type="match status" value="1"/>
</dbReference>
<evidence type="ECO:0000313" key="3">
    <source>
        <dbReference type="EMBL" id="CAE0457760.1"/>
    </source>
</evidence>
<dbReference type="CDD" id="cd00143">
    <property type="entry name" value="PP2Cc"/>
    <property type="match status" value="1"/>
</dbReference>
<dbReference type="AlphaFoldDB" id="A0A6S8RWV0"/>
<organism evidence="3">
    <name type="scientific">Chaetoceros debilis</name>
    <dbReference type="NCBI Taxonomy" id="122233"/>
    <lineage>
        <taxon>Eukaryota</taxon>
        <taxon>Sar</taxon>
        <taxon>Stramenopiles</taxon>
        <taxon>Ochrophyta</taxon>
        <taxon>Bacillariophyta</taxon>
        <taxon>Coscinodiscophyceae</taxon>
        <taxon>Chaetocerotophycidae</taxon>
        <taxon>Chaetocerotales</taxon>
        <taxon>Chaetocerotaceae</taxon>
        <taxon>Chaetoceros</taxon>
    </lineage>
</organism>
<dbReference type="Gene3D" id="3.60.40.10">
    <property type="entry name" value="PPM-type phosphatase domain"/>
    <property type="match status" value="1"/>
</dbReference>
<feature type="compositionally biased region" description="Basic and acidic residues" evidence="1">
    <location>
        <begin position="28"/>
        <end position="44"/>
    </location>
</feature>
<protein>
    <recommendedName>
        <fullName evidence="2">PPM-type phosphatase domain-containing protein</fullName>
    </recommendedName>
</protein>
<reference evidence="3" key="1">
    <citation type="submission" date="2021-01" db="EMBL/GenBank/DDBJ databases">
        <authorList>
            <person name="Corre E."/>
            <person name="Pelletier E."/>
            <person name="Niang G."/>
            <person name="Scheremetjew M."/>
            <person name="Finn R."/>
            <person name="Kale V."/>
            <person name="Holt S."/>
            <person name="Cochrane G."/>
            <person name="Meng A."/>
            <person name="Brown T."/>
            <person name="Cohen L."/>
        </authorList>
    </citation>
    <scope>NUCLEOTIDE SEQUENCE</scope>
    <source>
        <strain evidence="3">MM31A-1</strain>
    </source>
</reference>